<evidence type="ECO:0000313" key="1">
    <source>
        <dbReference type="EMBL" id="TYS87342.1"/>
    </source>
</evidence>
<dbReference type="SUPFAM" id="SSF111126">
    <property type="entry name" value="Ligand-binding domain in the NO signalling and Golgi transport"/>
    <property type="match status" value="1"/>
</dbReference>
<evidence type="ECO:0000313" key="2">
    <source>
        <dbReference type="Proteomes" id="UP000324269"/>
    </source>
</evidence>
<dbReference type="InterPro" id="IPR019642">
    <property type="entry name" value="DUF2507"/>
</dbReference>
<accession>A0A5D4TTB4</accession>
<name>A0A5D4TTB4_9BACI</name>
<sequence length="126" mass="14482">MLRDILIPEILGKHTPDILYWGGKQLSRKFPLQSSEELISFFAEAGWGTLTLLEQKKNEMTFEISGPVLERRLALKSDVTFKLETGFLAEQVQLQKKCVAEAADELHKRSHSVKVIVRWDEKDKVE</sequence>
<dbReference type="Pfam" id="PF10702">
    <property type="entry name" value="DUF2507"/>
    <property type="match status" value="1"/>
</dbReference>
<dbReference type="Gene3D" id="3.30.1380.20">
    <property type="entry name" value="Trafficking protein particle complex subunit 3"/>
    <property type="match status" value="1"/>
</dbReference>
<dbReference type="EMBL" id="VTEZ01000002">
    <property type="protein sequence ID" value="TYS87342.1"/>
    <property type="molecule type" value="Genomic_DNA"/>
</dbReference>
<gene>
    <name evidence="1" type="ORF">FZC85_08610</name>
</gene>
<protein>
    <submittedName>
        <fullName evidence="1">DUF2507 domain-containing protein</fullName>
    </submittedName>
</protein>
<dbReference type="AlphaFoldDB" id="A0A5D4TTB4"/>
<dbReference type="InterPro" id="IPR024096">
    <property type="entry name" value="NO_sig/Golgi_transp_ligand-bd"/>
</dbReference>
<dbReference type="Proteomes" id="UP000324269">
    <property type="component" value="Unassembled WGS sequence"/>
</dbReference>
<dbReference type="OrthoDB" id="2965348at2"/>
<dbReference type="STRING" id="189382.BHE18_19870"/>
<proteinExistence type="predicted"/>
<comment type="caution">
    <text evidence="1">The sequence shown here is derived from an EMBL/GenBank/DDBJ whole genome shotgun (WGS) entry which is preliminary data.</text>
</comment>
<organism evidence="1 2">
    <name type="scientific">Rossellomorea aquimaris</name>
    <dbReference type="NCBI Taxonomy" id="189382"/>
    <lineage>
        <taxon>Bacteria</taxon>
        <taxon>Bacillati</taxon>
        <taxon>Bacillota</taxon>
        <taxon>Bacilli</taxon>
        <taxon>Bacillales</taxon>
        <taxon>Bacillaceae</taxon>
        <taxon>Rossellomorea</taxon>
    </lineage>
</organism>
<reference evidence="1 2" key="1">
    <citation type="submission" date="2019-08" db="EMBL/GenBank/DDBJ databases">
        <title>Bacillus genomes from the desert of Cuatro Cienegas, Coahuila.</title>
        <authorList>
            <person name="Olmedo-Alvarez G."/>
        </authorList>
    </citation>
    <scope>NUCLEOTIDE SEQUENCE [LARGE SCALE GENOMIC DNA]</scope>
    <source>
        <strain evidence="1 2">CH87b_3T</strain>
    </source>
</reference>